<protein>
    <recommendedName>
        <fullName evidence="3">Glutamate-rich protein GrpB</fullName>
    </recommendedName>
</protein>
<reference evidence="1" key="1">
    <citation type="journal article" date="2014" name="Genome Announc.">
        <title>Draft Genome Sequences of Three Alkaliphilic Bacillus Strains, Bacillus wakoensis JCM 9140T, Bacillus akibai JCM 9157T, and Bacillus hemicellulosilyticus JCM 9152T.</title>
        <authorList>
            <person name="Yuki M."/>
            <person name="Oshima K."/>
            <person name="Suda W."/>
            <person name="Oshida Y."/>
            <person name="Kitamura K."/>
            <person name="Iida T."/>
            <person name="Hattori M."/>
            <person name="Ohkuma M."/>
        </authorList>
    </citation>
    <scope>NUCLEOTIDE SEQUENCE [LARGE SCALE GENOMIC DNA]</scope>
    <source>
        <strain evidence="1">JCM 9152</strain>
    </source>
</reference>
<keyword evidence="2" id="KW-1185">Reference proteome</keyword>
<dbReference type="Gene3D" id="3.30.460.10">
    <property type="entry name" value="Beta Polymerase, domain 2"/>
    <property type="match status" value="1"/>
</dbReference>
<dbReference type="RefSeq" id="WP_035347167.1">
    <property type="nucleotide sequence ID" value="NZ_BAUU01000046.1"/>
</dbReference>
<evidence type="ECO:0008006" key="3">
    <source>
        <dbReference type="Google" id="ProtNLM"/>
    </source>
</evidence>
<dbReference type="STRING" id="1236971.JCM9152_4275"/>
<dbReference type="Proteomes" id="UP000018895">
    <property type="component" value="Unassembled WGS sequence"/>
</dbReference>
<name>W4QM35_9BACI</name>
<accession>W4QM35</accession>
<gene>
    <name evidence="1" type="ORF">JCM9152_4275</name>
</gene>
<evidence type="ECO:0000313" key="1">
    <source>
        <dbReference type="EMBL" id="GAE32713.1"/>
    </source>
</evidence>
<comment type="caution">
    <text evidence="1">The sequence shown here is derived from an EMBL/GenBank/DDBJ whole genome shotgun (WGS) entry which is preliminary data.</text>
</comment>
<evidence type="ECO:0000313" key="2">
    <source>
        <dbReference type="Proteomes" id="UP000018895"/>
    </source>
</evidence>
<dbReference type="InterPro" id="IPR043519">
    <property type="entry name" value="NT_sf"/>
</dbReference>
<dbReference type="AlphaFoldDB" id="W4QM35"/>
<dbReference type="PANTHER" id="PTHR34822">
    <property type="entry name" value="GRPB DOMAIN PROTEIN (AFU_ORTHOLOGUE AFUA_1G01530)"/>
    <property type="match status" value="1"/>
</dbReference>
<dbReference type="OrthoDB" id="9799092at2"/>
<sequence length="175" mass="20766">MRKTNILPWTKDWEKAYSEEEKLLKEIFKDELVDIFHIGSTSVQAIGYAKPIIDILVVAKDIEKIDLYNEELIKEGYEPKGKNGILGRRYFPKGRESRTHHVHIFQVGNENIKTHLDFKEYLLKQPEDAIRYGNLKIKLAKQYPDNHHKYQTEKQEFVNELVEKARSWALQYISY</sequence>
<proteinExistence type="predicted"/>
<dbReference type="InterPro" id="IPR007344">
    <property type="entry name" value="GrpB/CoaE"/>
</dbReference>
<dbReference type="SUPFAM" id="SSF81301">
    <property type="entry name" value="Nucleotidyltransferase"/>
    <property type="match status" value="1"/>
</dbReference>
<dbReference type="Pfam" id="PF04229">
    <property type="entry name" value="GrpB"/>
    <property type="match status" value="1"/>
</dbReference>
<dbReference type="PANTHER" id="PTHR34822:SF1">
    <property type="entry name" value="GRPB FAMILY PROTEIN"/>
    <property type="match status" value="1"/>
</dbReference>
<organism evidence="1 2">
    <name type="scientific">Halalkalibacter hemicellulosilyticusJCM 9152</name>
    <dbReference type="NCBI Taxonomy" id="1236971"/>
    <lineage>
        <taxon>Bacteria</taxon>
        <taxon>Bacillati</taxon>
        <taxon>Bacillota</taxon>
        <taxon>Bacilli</taxon>
        <taxon>Bacillales</taxon>
        <taxon>Bacillaceae</taxon>
        <taxon>Halalkalibacter</taxon>
    </lineage>
</organism>
<dbReference type="EMBL" id="BAUU01000046">
    <property type="protein sequence ID" value="GAE32713.1"/>
    <property type="molecule type" value="Genomic_DNA"/>
</dbReference>